<protein>
    <submittedName>
        <fullName evidence="7">23S rRNA (Uracil(1939)-C(5))-methyltransferase RlmD</fullName>
    </submittedName>
</protein>
<keyword evidence="8" id="KW-1185">Reference proteome</keyword>
<keyword evidence="6" id="KW-0175">Coiled coil</keyword>
<dbReference type="PROSITE" id="PS01230">
    <property type="entry name" value="TRMA_1"/>
    <property type="match status" value="1"/>
</dbReference>
<dbReference type="GO" id="GO:0070475">
    <property type="term" value="P:rRNA base methylation"/>
    <property type="evidence" value="ECO:0007669"/>
    <property type="project" value="TreeGrafter"/>
</dbReference>
<dbReference type="RefSeq" id="WP_101660784.1">
    <property type="nucleotide sequence ID" value="NZ_PKGZ01000008.1"/>
</dbReference>
<evidence type="ECO:0000256" key="5">
    <source>
        <dbReference type="PROSITE-ProRule" id="PRU10015"/>
    </source>
</evidence>
<dbReference type="PANTHER" id="PTHR11061">
    <property type="entry name" value="RNA M5U METHYLTRANSFERASE"/>
    <property type="match status" value="1"/>
</dbReference>
<dbReference type="SUPFAM" id="SSF53335">
    <property type="entry name" value="S-adenosyl-L-methionine-dependent methyltransferases"/>
    <property type="match status" value="1"/>
</dbReference>
<keyword evidence="2 4" id="KW-0808">Transferase</keyword>
<dbReference type="InterPro" id="IPR030390">
    <property type="entry name" value="MeTrfase_TrmA_AS"/>
</dbReference>
<sequence length="467" mass="52881">MKKKIYPTEVLEVEVMGLDSQGMGVVEYWHPPLKEGCPRKKLKLTIPQALPGDVVRVTVPNAKGRRRVTVSYDEIVKASKDRIGFPPTDVPIAGGIPLLYMSYAAQLDYKERLIQSFLEEKGFDSGKVRPVLGMDDPYHYRNKMELTFGKEGAIGMHQAGNFRCVIDLKDSPLAPQEVITVKETVSEWQKDHQLPSYDKESNTGLLRHLMVRKSHGTGEIMVAIFATEEAKVYLEETRQLVDQLQEKLSGLASVVWLKNTDIADRTQSQESEVLFGRDYIHDQLHGYQYRLWFDTFFQPNPLQAEKMVDLVLEMGQIEKNMRVLDLFCGVGTFSLPLADRCQELAGIEIVPTSIESAKRNALENGLENTYFISRDARKGMAELEETWGHPDLLLLDPPRSGAGGKVMRRIGRLGCQKVIYVSCNPKTLADDLVWLREFGYELQVVQPVDQFPHTLHVESVVLMSRAD</sequence>
<reference evidence="7 8" key="1">
    <citation type="submission" date="2017-12" db="EMBL/GenBank/DDBJ databases">
        <title>Phylogenetic diversity of female urinary microbiome.</title>
        <authorList>
            <person name="Thomas-White K."/>
            <person name="Wolfe A.J."/>
        </authorList>
    </citation>
    <scope>NUCLEOTIDE SEQUENCE [LARGE SCALE GENOMIC DNA]</scope>
    <source>
        <strain evidence="7 8">UMB0844</strain>
    </source>
</reference>
<dbReference type="InterPro" id="IPR012340">
    <property type="entry name" value="NA-bd_OB-fold"/>
</dbReference>
<evidence type="ECO:0000256" key="6">
    <source>
        <dbReference type="SAM" id="Coils"/>
    </source>
</evidence>
<name>A0A2I1K5C9_9LACT</name>
<dbReference type="PROSITE" id="PS01231">
    <property type="entry name" value="TRMA_2"/>
    <property type="match status" value="1"/>
</dbReference>
<dbReference type="Proteomes" id="UP000234775">
    <property type="component" value="Unassembled WGS sequence"/>
</dbReference>
<feature type="binding site" evidence="4">
    <location>
        <position position="327"/>
    </location>
    <ligand>
        <name>S-adenosyl-L-methionine</name>
        <dbReference type="ChEBI" id="CHEBI:59789"/>
    </ligand>
</feature>
<evidence type="ECO:0000313" key="7">
    <source>
        <dbReference type="EMBL" id="PKY90859.1"/>
    </source>
</evidence>
<dbReference type="Gene3D" id="2.40.50.140">
    <property type="entry name" value="Nucleic acid-binding proteins"/>
    <property type="match status" value="1"/>
</dbReference>
<dbReference type="PROSITE" id="PS51687">
    <property type="entry name" value="SAM_MT_RNA_M5U"/>
    <property type="match status" value="1"/>
</dbReference>
<dbReference type="FunFam" id="3.40.50.150:FF:000009">
    <property type="entry name" value="23S rRNA (Uracil(1939)-C(5))-methyltransferase RlmD"/>
    <property type="match status" value="1"/>
</dbReference>
<gene>
    <name evidence="7" type="ORF">CYJ27_07755</name>
</gene>
<accession>A0A2I1K5C9</accession>
<dbReference type="NCBIfam" id="TIGR00479">
    <property type="entry name" value="rumA"/>
    <property type="match status" value="1"/>
</dbReference>
<dbReference type="Gene3D" id="2.40.50.1070">
    <property type="match status" value="1"/>
</dbReference>
<feature type="binding site" evidence="4">
    <location>
        <position position="396"/>
    </location>
    <ligand>
        <name>S-adenosyl-L-methionine</name>
        <dbReference type="ChEBI" id="CHEBI:59789"/>
    </ligand>
</feature>
<dbReference type="InterPro" id="IPR029063">
    <property type="entry name" value="SAM-dependent_MTases_sf"/>
</dbReference>
<evidence type="ECO:0000313" key="8">
    <source>
        <dbReference type="Proteomes" id="UP000234775"/>
    </source>
</evidence>
<dbReference type="Gene3D" id="3.40.50.150">
    <property type="entry name" value="Vaccinia Virus protein VP39"/>
    <property type="match status" value="1"/>
</dbReference>
<feature type="active site" description="Nucleophile" evidence="4">
    <location>
        <position position="423"/>
    </location>
</feature>
<dbReference type="EMBL" id="PKGZ01000008">
    <property type="protein sequence ID" value="PKY90859.1"/>
    <property type="molecule type" value="Genomic_DNA"/>
</dbReference>
<comment type="similarity">
    <text evidence="4">Belongs to the class I-like SAM-binding methyltransferase superfamily. RNA M5U methyltransferase family.</text>
</comment>
<dbReference type="InterPro" id="IPR010280">
    <property type="entry name" value="U5_MeTrfase_fam"/>
</dbReference>
<dbReference type="AlphaFoldDB" id="A0A2I1K5C9"/>
<dbReference type="PANTHER" id="PTHR11061:SF30">
    <property type="entry name" value="TRNA (URACIL(54)-C(5))-METHYLTRANSFERASE"/>
    <property type="match status" value="1"/>
</dbReference>
<evidence type="ECO:0000256" key="1">
    <source>
        <dbReference type="ARBA" id="ARBA00022603"/>
    </source>
</evidence>
<evidence type="ECO:0000256" key="2">
    <source>
        <dbReference type="ARBA" id="ARBA00022679"/>
    </source>
</evidence>
<feature type="binding site" evidence="4">
    <location>
        <position position="348"/>
    </location>
    <ligand>
        <name>S-adenosyl-L-methionine</name>
        <dbReference type="ChEBI" id="CHEBI:59789"/>
    </ligand>
</feature>
<keyword evidence="3 4" id="KW-0949">S-adenosyl-L-methionine</keyword>
<proteinExistence type="inferred from homology"/>
<dbReference type="InterPro" id="IPR030391">
    <property type="entry name" value="MeTrfase_TrmA_CS"/>
</dbReference>
<comment type="caution">
    <text evidence="7">The sequence shown here is derived from an EMBL/GenBank/DDBJ whole genome shotgun (WGS) entry which is preliminary data.</text>
</comment>
<keyword evidence="1 4" id="KW-0489">Methyltransferase</keyword>
<feature type="active site" evidence="5">
    <location>
        <position position="423"/>
    </location>
</feature>
<feature type="binding site" evidence="4">
    <location>
        <position position="298"/>
    </location>
    <ligand>
        <name>S-adenosyl-L-methionine</name>
        <dbReference type="ChEBI" id="CHEBI:59789"/>
    </ligand>
</feature>
<evidence type="ECO:0000256" key="3">
    <source>
        <dbReference type="ARBA" id="ARBA00022691"/>
    </source>
</evidence>
<organism evidence="7 8">
    <name type="scientific">Aerococcus christensenii</name>
    <dbReference type="NCBI Taxonomy" id="87541"/>
    <lineage>
        <taxon>Bacteria</taxon>
        <taxon>Bacillati</taxon>
        <taxon>Bacillota</taxon>
        <taxon>Bacilli</taxon>
        <taxon>Lactobacillales</taxon>
        <taxon>Aerococcaceae</taxon>
        <taxon>Aerococcus</taxon>
    </lineage>
</organism>
<dbReference type="GO" id="GO:0070041">
    <property type="term" value="F:rRNA (uridine-C5-)-methyltransferase activity"/>
    <property type="evidence" value="ECO:0007669"/>
    <property type="project" value="TreeGrafter"/>
</dbReference>
<dbReference type="CDD" id="cd02440">
    <property type="entry name" value="AdoMet_MTases"/>
    <property type="match status" value="1"/>
</dbReference>
<dbReference type="Pfam" id="PF05958">
    <property type="entry name" value="tRNA_U5-meth_tr"/>
    <property type="match status" value="1"/>
</dbReference>
<feature type="coiled-coil region" evidence="6">
    <location>
        <begin position="227"/>
        <end position="254"/>
    </location>
</feature>
<evidence type="ECO:0000256" key="4">
    <source>
        <dbReference type="PROSITE-ProRule" id="PRU01024"/>
    </source>
</evidence>